<sequence>MEQASNNQEVLDSDEYLHTPISSTMVVEQTDSEACDEDQLTGTKDGLMCHERHADRQDIGTPETQRHVNSGTKRLRFVAKQKYHRCRQCKKRFMLQTELKRHTKRAIILPNGDKKCPGEPDPPRSSTILSPDPSVTMSEESNKSLTNHMAEQSHTETESDSDGNEFGSYVATQAETFNPSSFSSRELPFAMSFLDKGKYSLGSPRTFTTARSSLASYNTAPSGSHRTWALRTLRRDAIEWSLSHSDIDSLAADKSDEELFELFIVSVVHDIRNCTSESAWFPAYGESDIRKQLLPLIQRWPLSDPRAITSLEIPLDAVMKEVYNFSVGKSIQRPSIANLADLRNNIARHIYGFASIMPYLRDFVPQTYLTQHQQDQVKLQDSQVFSSEWLDYLRSRGIILGPLDALDWSGRGQHVEYTPEDEKLIPLKAEKILGYSSSAVVESVRCRRIILARKKIRCIGRLKKKDAITEVEHLQRLQHRHIVRVVGTYTLKRDLAILLYPATPWNLDGFLDELLECGKPLSDCDAHSLSTFIGCLSNAIHFIHGENVKHMDIKPMNLLVRQIGDKHRIYIADFGIARAYKSAEESYTNSPTSFTRTYAAPEVVLQETRGFPADIFSLGCVFMEILATLVSTAECNERERLLQIRSGGTDNSYYVNLETVLQWHQGLLNQTASDRGEYEGRFVRWMRFNRSCPLLASAMMHQMPDKRPSATQLKKHTQALCCGSCDNGPEPFEAAETTPC</sequence>
<keyword evidence="11" id="KW-1185">Reference proteome</keyword>
<dbReference type="SMART" id="SM00220">
    <property type="entry name" value="S_TKc"/>
    <property type="match status" value="1"/>
</dbReference>
<keyword evidence="6" id="KW-0863">Zinc-finger</keyword>
<dbReference type="Gene3D" id="1.10.510.10">
    <property type="entry name" value="Transferase(Phosphotransferase) domain 1"/>
    <property type="match status" value="1"/>
</dbReference>
<dbReference type="EMBL" id="ML977521">
    <property type="protein sequence ID" value="KAF2123900.1"/>
    <property type="molecule type" value="Genomic_DNA"/>
</dbReference>
<dbReference type="GO" id="GO:0005524">
    <property type="term" value="F:ATP binding"/>
    <property type="evidence" value="ECO:0007669"/>
    <property type="project" value="UniProtKB-KW"/>
</dbReference>
<keyword evidence="6" id="KW-0479">Metal-binding</keyword>
<dbReference type="InterPro" id="IPR013087">
    <property type="entry name" value="Znf_C2H2_type"/>
</dbReference>
<dbReference type="CDD" id="cd00180">
    <property type="entry name" value="PKc"/>
    <property type="match status" value="1"/>
</dbReference>
<dbReference type="RefSeq" id="XP_033518293.1">
    <property type="nucleotide sequence ID" value="XM_033669216.1"/>
</dbReference>
<evidence type="ECO:0000256" key="5">
    <source>
        <dbReference type="ARBA" id="ARBA00037982"/>
    </source>
</evidence>
<dbReference type="PANTHER" id="PTHR11042">
    <property type="entry name" value="EUKARYOTIC TRANSLATION INITIATION FACTOR 2-ALPHA KINASE EIF2-ALPHA KINASE -RELATED"/>
    <property type="match status" value="1"/>
</dbReference>
<dbReference type="InterPro" id="IPR008271">
    <property type="entry name" value="Ser/Thr_kinase_AS"/>
</dbReference>
<feature type="domain" description="Protein kinase" evidence="8">
    <location>
        <begin position="427"/>
        <end position="719"/>
    </location>
</feature>
<evidence type="ECO:0000313" key="11">
    <source>
        <dbReference type="Proteomes" id="UP000799771"/>
    </source>
</evidence>
<feature type="domain" description="C2H2-type" evidence="9">
    <location>
        <begin position="84"/>
        <end position="115"/>
    </location>
</feature>
<evidence type="ECO:0000256" key="4">
    <source>
        <dbReference type="ARBA" id="ARBA00022840"/>
    </source>
</evidence>
<dbReference type="Pfam" id="PF00069">
    <property type="entry name" value="Pkinase"/>
    <property type="match status" value="1"/>
</dbReference>
<feature type="region of interest" description="Disordered" evidence="7">
    <location>
        <begin position="104"/>
        <end position="166"/>
    </location>
</feature>
<keyword evidence="6" id="KW-0862">Zinc</keyword>
<dbReference type="PROSITE" id="PS00108">
    <property type="entry name" value="PROTEIN_KINASE_ST"/>
    <property type="match status" value="1"/>
</dbReference>
<dbReference type="InterPro" id="IPR050339">
    <property type="entry name" value="CC_SR_Kinase"/>
</dbReference>
<name>A0A6A5ZWD3_9PLEO</name>
<dbReference type="GO" id="GO:0004672">
    <property type="term" value="F:protein kinase activity"/>
    <property type="evidence" value="ECO:0007669"/>
    <property type="project" value="InterPro"/>
</dbReference>
<proteinExistence type="inferred from homology"/>
<dbReference type="AlphaFoldDB" id="A0A6A5ZWD3"/>
<evidence type="ECO:0000313" key="10">
    <source>
        <dbReference type="EMBL" id="KAF2123900.1"/>
    </source>
</evidence>
<dbReference type="GeneID" id="54409648"/>
<dbReference type="PANTHER" id="PTHR11042:SF190">
    <property type="entry name" value="MITOSIS INHIBITOR PROTEIN KINASE MIK1"/>
    <property type="match status" value="1"/>
</dbReference>
<dbReference type="PROSITE" id="PS50157">
    <property type="entry name" value="ZINC_FINGER_C2H2_2"/>
    <property type="match status" value="1"/>
</dbReference>
<reference evidence="10" key="1">
    <citation type="journal article" date="2020" name="Stud. Mycol.">
        <title>101 Dothideomycetes genomes: a test case for predicting lifestyles and emergence of pathogens.</title>
        <authorList>
            <person name="Haridas S."/>
            <person name="Albert R."/>
            <person name="Binder M."/>
            <person name="Bloem J."/>
            <person name="Labutti K."/>
            <person name="Salamov A."/>
            <person name="Andreopoulos B."/>
            <person name="Baker S."/>
            <person name="Barry K."/>
            <person name="Bills G."/>
            <person name="Bluhm B."/>
            <person name="Cannon C."/>
            <person name="Castanera R."/>
            <person name="Culley D."/>
            <person name="Daum C."/>
            <person name="Ezra D."/>
            <person name="Gonzalez J."/>
            <person name="Henrissat B."/>
            <person name="Kuo A."/>
            <person name="Liang C."/>
            <person name="Lipzen A."/>
            <person name="Lutzoni F."/>
            <person name="Magnuson J."/>
            <person name="Mondo S."/>
            <person name="Nolan M."/>
            <person name="Ohm R."/>
            <person name="Pangilinan J."/>
            <person name="Park H.-J."/>
            <person name="Ramirez L."/>
            <person name="Alfaro M."/>
            <person name="Sun H."/>
            <person name="Tritt A."/>
            <person name="Yoshinaga Y."/>
            <person name="Zwiers L.-H."/>
            <person name="Turgeon B."/>
            <person name="Goodwin S."/>
            <person name="Spatafora J."/>
            <person name="Crous P."/>
            <person name="Grigoriev I."/>
        </authorList>
    </citation>
    <scope>NUCLEOTIDE SEQUENCE</scope>
    <source>
        <strain evidence="10">CBS 119687</strain>
    </source>
</reference>
<evidence type="ECO:0000256" key="3">
    <source>
        <dbReference type="ARBA" id="ARBA00022777"/>
    </source>
</evidence>
<evidence type="ECO:0000256" key="6">
    <source>
        <dbReference type="PROSITE-ProRule" id="PRU00042"/>
    </source>
</evidence>
<dbReference type="GO" id="GO:0005634">
    <property type="term" value="C:nucleus"/>
    <property type="evidence" value="ECO:0007669"/>
    <property type="project" value="TreeGrafter"/>
</dbReference>
<gene>
    <name evidence="10" type="ORF">P153DRAFT_371227</name>
</gene>
<evidence type="ECO:0000256" key="2">
    <source>
        <dbReference type="ARBA" id="ARBA00022741"/>
    </source>
</evidence>
<accession>A0A6A5ZWD3</accession>
<evidence type="ECO:0000256" key="7">
    <source>
        <dbReference type="SAM" id="MobiDB-lite"/>
    </source>
</evidence>
<keyword evidence="4" id="KW-0067">ATP-binding</keyword>
<feature type="compositionally biased region" description="Polar residues" evidence="7">
    <location>
        <begin position="124"/>
        <end position="150"/>
    </location>
</feature>
<evidence type="ECO:0000256" key="1">
    <source>
        <dbReference type="ARBA" id="ARBA00022679"/>
    </source>
</evidence>
<dbReference type="InterPro" id="IPR000719">
    <property type="entry name" value="Prot_kinase_dom"/>
</dbReference>
<dbReference type="SUPFAM" id="SSF56112">
    <property type="entry name" value="Protein kinase-like (PK-like)"/>
    <property type="match status" value="1"/>
</dbReference>
<dbReference type="OrthoDB" id="4062651at2759"/>
<keyword evidence="1" id="KW-0808">Transferase</keyword>
<dbReference type="Proteomes" id="UP000799771">
    <property type="component" value="Unassembled WGS sequence"/>
</dbReference>
<evidence type="ECO:0000259" key="8">
    <source>
        <dbReference type="PROSITE" id="PS50011"/>
    </source>
</evidence>
<organism evidence="10 11">
    <name type="scientific">Dothidotthia symphoricarpi CBS 119687</name>
    <dbReference type="NCBI Taxonomy" id="1392245"/>
    <lineage>
        <taxon>Eukaryota</taxon>
        <taxon>Fungi</taxon>
        <taxon>Dikarya</taxon>
        <taxon>Ascomycota</taxon>
        <taxon>Pezizomycotina</taxon>
        <taxon>Dothideomycetes</taxon>
        <taxon>Pleosporomycetidae</taxon>
        <taxon>Pleosporales</taxon>
        <taxon>Dothidotthiaceae</taxon>
        <taxon>Dothidotthia</taxon>
    </lineage>
</organism>
<dbReference type="InterPro" id="IPR011009">
    <property type="entry name" value="Kinase-like_dom_sf"/>
</dbReference>
<dbReference type="PROSITE" id="PS50011">
    <property type="entry name" value="PROTEIN_KINASE_DOM"/>
    <property type="match status" value="1"/>
</dbReference>
<dbReference type="GO" id="GO:0008270">
    <property type="term" value="F:zinc ion binding"/>
    <property type="evidence" value="ECO:0007669"/>
    <property type="project" value="UniProtKB-KW"/>
</dbReference>
<evidence type="ECO:0000259" key="9">
    <source>
        <dbReference type="PROSITE" id="PS50157"/>
    </source>
</evidence>
<feature type="compositionally biased region" description="Basic and acidic residues" evidence="7">
    <location>
        <begin position="112"/>
        <end position="122"/>
    </location>
</feature>
<dbReference type="GO" id="GO:0005737">
    <property type="term" value="C:cytoplasm"/>
    <property type="evidence" value="ECO:0007669"/>
    <property type="project" value="TreeGrafter"/>
</dbReference>
<keyword evidence="3 10" id="KW-0418">Kinase</keyword>
<keyword evidence="2" id="KW-0547">Nucleotide-binding</keyword>
<comment type="similarity">
    <text evidence="5">Belongs to the protein kinase superfamily. Ser/Thr protein kinase family. GCN2 subfamily.</text>
</comment>
<protein>
    <submittedName>
        <fullName evidence="10">Kinase-like protein</fullName>
    </submittedName>
</protein>